<dbReference type="Proteomes" id="UP001059596">
    <property type="component" value="Unassembled WGS sequence"/>
</dbReference>
<feature type="region of interest" description="Disordered" evidence="1">
    <location>
        <begin position="1"/>
        <end position="39"/>
    </location>
</feature>
<evidence type="ECO:0000256" key="1">
    <source>
        <dbReference type="SAM" id="MobiDB-lite"/>
    </source>
</evidence>
<keyword evidence="3" id="KW-1185">Reference proteome</keyword>
<dbReference type="AlphaFoldDB" id="A0A9P9YKN5"/>
<organism evidence="2 3">
    <name type="scientific">Drosophila gunungcola</name>
    <name type="common">fruit fly</name>
    <dbReference type="NCBI Taxonomy" id="103775"/>
    <lineage>
        <taxon>Eukaryota</taxon>
        <taxon>Metazoa</taxon>
        <taxon>Ecdysozoa</taxon>
        <taxon>Arthropoda</taxon>
        <taxon>Hexapoda</taxon>
        <taxon>Insecta</taxon>
        <taxon>Pterygota</taxon>
        <taxon>Neoptera</taxon>
        <taxon>Endopterygota</taxon>
        <taxon>Diptera</taxon>
        <taxon>Brachycera</taxon>
        <taxon>Muscomorpha</taxon>
        <taxon>Ephydroidea</taxon>
        <taxon>Drosophilidae</taxon>
        <taxon>Drosophila</taxon>
        <taxon>Sophophora</taxon>
    </lineage>
</organism>
<dbReference type="EMBL" id="JAMKOV010000007">
    <property type="protein sequence ID" value="KAI8038348.1"/>
    <property type="molecule type" value="Genomic_DNA"/>
</dbReference>
<sequence length="106" mass="12436">MRGQDEGQSGRAGNNKQLQTSHLWPNFRPQSRPNEGGIMLSSFYLPQQQQSRQQTALGQVNNARHLRQENERSYRENLERTLMMKNRTELNLQRHQMGLQLQHVVP</sequence>
<name>A0A9P9YKN5_9MUSC</name>
<evidence type="ECO:0000313" key="2">
    <source>
        <dbReference type="EMBL" id="KAI8038348.1"/>
    </source>
</evidence>
<reference evidence="2" key="1">
    <citation type="journal article" date="2023" name="Genome Biol. Evol.">
        <title>Long-read-based Genome Assembly of Drosophila gunungcola Reveals Fewer Chemosensory Genes in Flower-breeding Species.</title>
        <authorList>
            <person name="Negi A."/>
            <person name="Liao B.Y."/>
            <person name="Yeh S.D."/>
        </authorList>
    </citation>
    <scope>NUCLEOTIDE SEQUENCE</scope>
    <source>
        <strain evidence="2">Sukarami</strain>
    </source>
</reference>
<proteinExistence type="predicted"/>
<accession>A0A9P9YKN5</accession>
<evidence type="ECO:0000313" key="3">
    <source>
        <dbReference type="Proteomes" id="UP001059596"/>
    </source>
</evidence>
<feature type="compositionally biased region" description="Polar residues" evidence="1">
    <location>
        <begin position="11"/>
        <end position="33"/>
    </location>
</feature>
<gene>
    <name evidence="2" type="ORF">M5D96_008242</name>
</gene>
<protein>
    <submittedName>
        <fullName evidence="2">Uncharacterized protein</fullName>
    </submittedName>
</protein>
<comment type="caution">
    <text evidence="2">The sequence shown here is derived from an EMBL/GenBank/DDBJ whole genome shotgun (WGS) entry which is preliminary data.</text>
</comment>